<keyword evidence="6 7" id="KW-0472">Membrane</keyword>
<dbReference type="InterPro" id="IPR032816">
    <property type="entry name" value="VTT_dom"/>
</dbReference>
<keyword evidence="4 7" id="KW-0812">Transmembrane</keyword>
<comment type="similarity">
    <text evidence="2 7">Belongs to the DedA family.</text>
</comment>
<evidence type="ECO:0000256" key="1">
    <source>
        <dbReference type="ARBA" id="ARBA00004651"/>
    </source>
</evidence>
<evidence type="ECO:0000256" key="3">
    <source>
        <dbReference type="ARBA" id="ARBA00022475"/>
    </source>
</evidence>
<evidence type="ECO:0000313" key="11">
    <source>
        <dbReference type="Proteomes" id="UP001501295"/>
    </source>
</evidence>
<reference evidence="11" key="1">
    <citation type="journal article" date="2019" name="Int. J. Syst. Evol. Microbiol.">
        <title>The Global Catalogue of Microorganisms (GCM) 10K type strain sequencing project: providing services to taxonomists for standard genome sequencing and annotation.</title>
        <authorList>
            <consortium name="The Broad Institute Genomics Platform"/>
            <consortium name="The Broad Institute Genome Sequencing Center for Infectious Disease"/>
            <person name="Wu L."/>
            <person name="Ma J."/>
        </authorList>
    </citation>
    <scope>NUCLEOTIDE SEQUENCE [LARGE SCALE GENOMIC DNA]</scope>
    <source>
        <strain evidence="11">JCM 18956</strain>
    </source>
</reference>
<dbReference type="Proteomes" id="UP001501295">
    <property type="component" value="Unassembled WGS sequence"/>
</dbReference>
<keyword evidence="3 7" id="KW-1003">Cell membrane</keyword>
<dbReference type="PANTHER" id="PTHR30353">
    <property type="entry name" value="INNER MEMBRANE PROTEIN DEDA-RELATED"/>
    <property type="match status" value="1"/>
</dbReference>
<comment type="subcellular location">
    <subcellularLocation>
        <location evidence="1 7">Cell membrane</location>
        <topology evidence="1 7">Multi-pass membrane protein</topology>
    </subcellularLocation>
</comment>
<feature type="region of interest" description="Disordered" evidence="8">
    <location>
        <begin position="229"/>
        <end position="249"/>
    </location>
</feature>
<evidence type="ECO:0000256" key="5">
    <source>
        <dbReference type="ARBA" id="ARBA00022989"/>
    </source>
</evidence>
<accession>A0ABP8VTX5</accession>
<evidence type="ECO:0000256" key="2">
    <source>
        <dbReference type="ARBA" id="ARBA00010792"/>
    </source>
</evidence>
<feature type="transmembrane region" description="Helical" evidence="7">
    <location>
        <begin position="198"/>
        <end position="219"/>
    </location>
</feature>
<feature type="transmembrane region" description="Helical" evidence="7">
    <location>
        <begin position="165"/>
        <end position="186"/>
    </location>
</feature>
<dbReference type="RefSeq" id="WP_345374431.1">
    <property type="nucleotide sequence ID" value="NZ_BAABLM010000002.1"/>
</dbReference>
<gene>
    <name evidence="10" type="ORF">GCM10025780_12420</name>
</gene>
<feature type="domain" description="VTT" evidence="9">
    <location>
        <begin position="54"/>
        <end position="183"/>
    </location>
</feature>
<dbReference type="EMBL" id="BAABLM010000002">
    <property type="protein sequence ID" value="GAA4670508.1"/>
    <property type="molecule type" value="Genomic_DNA"/>
</dbReference>
<dbReference type="InterPro" id="IPR032818">
    <property type="entry name" value="DedA-like"/>
</dbReference>
<evidence type="ECO:0000259" key="9">
    <source>
        <dbReference type="Pfam" id="PF09335"/>
    </source>
</evidence>
<evidence type="ECO:0000256" key="6">
    <source>
        <dbReference type="ARBA" id="ARBA00023136"/>
    </source>
</evidence>
<organism evidence="10 11">
    <name type="scientific">Frondihabitans cladoniiphilus</name>
    <dbReference type="NCBI Taxonomy" id="715785"/>
    <lineage>
        <taxon>Bacteria</taxon>
        <taxon>Bacillati</taxon>
        <taxon>Actinomycetota</taxon>
        <taxon>Actinomycetes</taxon>
        <taxon>Micrococcales</taxon>
        <taxon>Microbacteriaceae</taxon>
        <taxon>Frondihabitans</taxon>
    </lineage>
</organism>
<evidence type="ECO:0000256" key="7">
    <source>
        <dbReference type="RuleBase" id="RU367016"/>
    </source>
</evidence>
<sequence>MLLLTHLAGVHLAASSFLPFLNPTTLIEAFGPWAVLGISAIIFAETGLLIGFIFPGDTLLIIVGVLSATNKDSLGLPIWLIALAIAFAAFLGGELGYLIGHKVGPRIFERKESGIFSSDNVKRTNAFFDRFGAFAVILARFVPVIRTFLPIAAGVAHMRYRKYSLYNAIGALAWGFGITMIGYGIGHIPPVARFVEQYIDLILLAAVVVTVVPIAVHLLRTGKHAREANAAAEQEQTSTAPTDTAASTN</sequence>
<evidence type="ECO:0000313" key="10">
    <source>
        <dbReference type="EMBL" id="GAA4670508.1"/>
    </source>
</evidence>
<keyword evidence="5 7" id="KW-1133">Transmembrane helix</keyword>
<proteinExistence type="inferred from homology"/>
<keyword evidence="11" id="KW-1185">Reference proteome</keyword>
<dbReference type="Pfam" id="PF09335">
    <property type="entry name" value="VTT_dom"/>
    <property type="match status" value="1"/>
</dbReference>
<protein>
    <recommendedName>
        <fullName evidence="9">VTT domain-containing protein</fullName>
    </recommendedName>
</protein>
<feature type="transmembrane region" description="Helical" evidence="7">
    <location>
        <begin position="33"/>
        <end position="66"/>
    </location>
</feature>
<name>A0ABP8VTX5_9MICO</name>
<dbReference type="PANTHER" id="PTHR30353:SF0">
    <property type="entry name" value="TRANSMEMBRANE PROTEIN"/>
    <property type="match status" value="1"/>
</dbReference>
<evidence type="ECO:0000256" key="4">
    <source>
        <dbReference type="ARBA" id="ARBA00022692"/>
    </source>
</evidence>
<comment type="caution">
    <text evidence="10">The sequence shown here is derived from an EMBL/GenBank/DDBJ whole genome shotgun (WGS) entry which is preliminary data.</text>
</comment>
<feature type="transmembrane region" description="Helical" evidence="7">
    <location>
        <begin position="78"/>
        <end position="99"/>
    </location>
</feature>
<evidence type="ECO:0000256" key="8">
    <source>
        <dbReference type="SAM" id="MobiDB-lite"/>
    </source>
</evidence>